<feature type="transmembrane region" description="Helical" evidence="6">
    <location>
        <begin position="230"/>
        <end position="250"/>
    </location>
</feature>
<accession>A0A239BSR9</accession>
<keyword evidence="3 6" id="KW-0812">Transmembrane</keyword>
<feature type="transmembrane region" description="Helical" evidence="6">
    <location>
        <begin position="51"/>
        <end position="70"/>
    </location>
</feature>
<gene>
    <name evidence="7" type="ORF">SAMN06265795_10151</name>
</gene>
<feature type="transmembrane region" description="Helical" evidence="6">
    <location>
        <begin position="77"/>
        <end position="96"/>
    </location>
</feature>
<dbReference type="PANTHER" id="PTHR30482">
    <property type="entry name" value="HIGH-AFFINITY BRANCHED-CHAIN AMINO ACID TRANSPORT SYSTEM PERMEASE"/>
    <property type="match status" value="1"/>
</dbReference>
<feature type="transmembrane region" description="Helical" evidence="6">
    <location>
        <begin position="179"/>
        <end position="200"/>
    </location>
</feature>
<evidence type="ECO:0000256" key="3">
    <source>
        <dbReference type="ARBA" id="ARBA00022692"/>
    </source>
</evidence>
<evidence type="ECO:0000256" key="4">
    <source>
        <dbReference type="ARBA" id="ARBA00022989"/>
    </source>
</evidence>
<feature type="transmembrane region" description="Helical" evidence="6">
    <location>
        <begin position="27"/>
        <end position="45"/>
    </location>
</feature>
<dbReference type="CDD" id="cd06581">
    <property type="entry name" value="TM_PBP1_LivM_like"/>
    <property type="match status" value="1"/>
</dbReference>
<name>A0A239BSR9_9BURK</name>
<dbReference type="RefSeq" id="WP_089397295.1">
    <property type="nucleotide sequence ID" value="NZ_FZOT01000001.1"/>
</dbReference>
<dbReference type="Pfam" id="PF02653">
    <property type="entry name" value="BPD_transp_2"/>
    <property type="match status" value="1"/>
</dbReference>
<keyword evidence="5 6" id="KW-0472">Membrane</keyword>
<dbReference type="InterPro" id="IPR001851">
    <property type="entry name" value="ABC_transp_permease"/>
</dbReference>
<evidence type="ECO:0000256" key="5">
    <source>
        <dbReference type="ARBA" id="ARBA00023136"/>
    </source>
</evidence>
<dbReference type="EMBL" id="FZOT01000001">
    <property type="protein sequence ID" value="SNS10729.1"/>
    <property type="molecule type" value="Genomic_DNA"/>
</dbReference>
<dbReference type="InterPro" id="IPR043428">
    <property type="entry name" value="LivM-like"/>
</dbReference>
<feature type="transmembrane region" description="Helical" evidence="6">
    <location>
        <begin position="308"/>
        <end position="334"/>
    </location>
</feature>
<dbReference type="Proteomes" id="UP000198284">
    <property type="component" value="Unassembled WGS sequence"/>
</dbReference>
<evidence type="ECO:0000256" key="2">
    <source>
        <dbReference type="ARBA" id="ARBA00022475"/>
    </source>
</evidence>
<dbReference type="PANTHER" id="PTHR30482:SF5">
    <property type="entry name" value="ABC TRANSPORTER PERMEASE PROTEIN"/>
    <property type="match status" value="1"/>
</dbReference>
<dbReference type="AlphaFoldDB" id="A0A239BSR9"/>
<evidence type="ECO:0000256" key="1">
    <source>
        <dbReference type="ARBA" id="ARBA00004651"/>
    </source>
</evidence>
<proteinExistence type="predicted"/>
<feature type="transmembrane region" description="Helical" evidence="6">
    <location>
        <begin position="130"/>
        <end position="149"/>
    </location>
</feature>
<keyword evidence="8" id="KW-1185">Reference proteome</keyword>
<protein>
    <submittedName>
        <fullName evidence="7">Amino acid/amide ABC transporter membrane protein 2, HAAT family</fullName>
    </submittedName>
</protein>
<feature type="transmembrane region" description="Helical" evidence="6">
    <location>
        <begin position="102"/>
        <end position="123"/>
    </location>
</feature>
<organism evidence="7 8">
    <name type="scientific">Noviherbaspirillum humi</name>
    <dbReference type="NCBI Taxonomy" id="1688639"/>
    <lineage>
        <taxon>Bacteria</taxon>
        <taxon>Pseudomonadati</taxon>
        <taxon>Pseudomonadota</taxon>
        <taxon>Betaproteobacteria</taxon>
        <taxon>Burkholderiales</taxon>
        <taxon>Oxalobacteraceae</taxon>
        <taxon>Noviherbaspirillum</taxon>
    </lineage>
</organism>
<comment type="subcellular location">
    <subcellularLocation>
        <location evidence="1">Cell membrane</location>
        <topology evidence="1">Multi-pass membrane protein</topology>
    </subcellularLocation>
</comment>
<dbReference type="OrthoDB" id="9814461at2"/>
<dbReference type="GO" id="GO:0005886">
    <property type="term" value="C:plasma membrane"/>
    <property type="evidence" value="ECO:0007669"/>
    <property type="project" value="UniProtKB-SubCell"/>
</dbReference>
<dbReference type="GO" id="GO:0015658">
    <property type="term" value="F:branched-chain amino acid transmembrane transporter activity"/>
    <property type="evidence" value="ECO:0007669"/>
    <property type="project" value="InterPro"/>
</dbReference>
<sequence length="358" mass="38551">MLYRENGQFKVTYRADQQIFPIAQDRVAIGLLILAAFVVVPLTASDYLFRAILIPFLIFALAAVGVNLLVGYCGQISLGSGAFMAVGAYGAYNFFVRIPDMPLIPALILGGLCATAFGILFGLPSLRVRGLYLAVATLAAQFFSDWMFLRVKWFTNDSPSGSVSVSNLQVFGLPLDSAVSKYLFCLCVLAVIGLLAKNLVRGAIGRQWMAIRDMDVAAAVIGIRPMSAKLSAFAISSFIIGVAGALWGFVYLGSWEPAAFSVDQSFRLLFMVIIGGMGSILGSFLGAAFIVVLPILLSQMLPLLAGTVGLSISTATISHIELMIFGGLIVWFLVVEPHGLAKLWSVGKQKLRVWPFPY</sequence>
<feature type="transmembrane region" description="Helical" evidence="6">
    <location>
        <begin position="270"/>
        <end position="296"/>
    </location>
</feature>
<keyword evidence="2" id="KW-1003">Cell membrane</keyword>
<reference evidence="7 8" key="1">
    <citation type="submission" date="2017-06" db="EMBL/GenBank/DDBJ databases">
        <authorList>
            <person name="Kim H.J."/>
            <person name="Triplett B.A."/>
        </authorList>
    </citation>
    <scope>NUCLEOTIDE SEQUENCE [LARGE SCALE GENOMIC DNA]</scope>
    <source>
        <strain evidence="7 8">U15</strain>
    </source>
</reference>
<evidence type="ECO:0000256" key="6">
    <source>
        <dbReference type="SAM" id="Phobius"/>
    </source>
</evidence>
<evidence type="ECO:0000313" key="8">
    <source>
        <dbReference type="Proteomes" id="UP000198284"/>
    </source>
</evidence>
<keyword evidence="4 6" id="KW-1133">Transmembrane helix</keyword>
<evidence type="ECO:0000313" key="7">
    <source>
        <dbReference type="EMBL" id="SNS10729.1"/>
    </source>
</evidence>